<dbReference type="Proteomes" id="UP001461498">
    <property type="component" value="Unassembled WGS sequence"/>
</dbReference>
<dbReference type="PROSITE" id="PS00022">
    <property type="entry name" value="EGF_1"/>
    <property type="match status" value="2"/>
</dbReference>
<evidence type="ECO:0000313" key="16">
    <source>
        <dbReference type="Proteomes" id="UP001461498"/>
    </source>
</evidence>
<evidence type="ECO:0000259" key="13">
    <source>
        <dbReference type="PROSITE" id="PS50184"/>
    </source>
</evidence>
<gene>
    <name evidence="15" type="ORF">O3M35_012753</name>
</gene>
<keyword evidence="4" id="KW-0677">Repeat</keyword>
<evidence type="ECO:0000256" key="7">
    <source>
        <dbReference type="PROSITE-ProRule" id="PRU00039"/>
    </source>
</evidence>
<dbReference type="InterPro" id="IPR002919">
    <property type="entry name" value="TIL_dom"/>
</dbReference>
<feature type="domain" description="CTCK" evidence="10">
    <location>
        <begin position="3663"/>
        <end position="3759"/>
    </location>
</feature>
<evidence type="ECO:0000259" key="12">
    <source>
        <dbReference type="PROSITE" id="PS50026"/>
    </source>
</evidence>
<keyword evidence="16" id="KW-1185">Reference proteome</keyword>
<dbReference type="SUPFAM" id="SSF57196">
    <property type="entry name" value="EGF/Laminin"/>
    <property type="match status" value="1"/>
</dbReference>
<keyword evidence="3" id="KW-0964">Secreted</keyword>
<feature type="disulfide bond" evidence="7">
    <location>
        <begin position="3699"/>
        <end position="3753"/>
    </location>
</feature>
<feature type="domain" description="VWFD" evidence="14">
    <location>
        <begin position="802"/>
        <end position="983"/>
    </location>
</feature>
<evidence type="ECO:0000259" key="14">
    <source>
        <dbReference type="PROSITE" id="PS51233"/>
    </source>
</evidence>
<keyword evidence="8" id="KW-0245">EGF-like domain</keyword>
<evidence type="ECO:0000256" key="1">
    <source>
        <dbReference type="ARBA" id="ARBA00004239"/>
    </source>
</evidence>
<evidence type="ECO:0000256" key="3">
    <source>
        <dbReference type="ARBA" id="ARBA00022525"/>
    </source>
</evidence>
<dbReference type="InterPro" id="IPR006207">
    <property type="entry name" value="Cys_knot_C"/>
</dbReference>
<dbReference type="PROSITE" id="PS50184">
    <property type="entry name" value="VWFC_2"/>
    <property type="match status" value="1"/>
</dbReference>
<feature type="domain" description="VWFD" evidence="14">
    <location>
        <begin position="2919"/>
        <end position="3111"/>
    </location>
</feature>
<dbReference type="Gene3D" id="2.10.25.10">
    <property type="entry name" value="Laminin"/>
    <property type="match status" value="7"/>
</dbReference>
<dbReference type="SUPFAM" id="SSF57603">
    <property type="entry name" value="FnI-like domain"/>
    <property type="match status" value="2"/>
</dbReference>
<dbReference type="PROSITE" id="PS01185">
    <property type="entry name" value="CTCK_1"/>
    <property type="match status" value="1"/>
</dbReference>
<dbReference type="InterPro" id="IPR014853">
    <property type="entry name" value="VWF/SSPO/ZAN-like_Cys-rich_dom"/>
</dbReference>
<dbReference type="SMART" id="SM00041">
    <property type="entry name" value="CT"/>
    <property type="match status" value="1"/>
</dbReference>
<dbReference type="SUPFAM" id="SSF49785">
    <property type="entry name" value="Galactose-binding domain-like"/>
    <property type="match status" value="2"/>
</dbReference>
<dbReference type="GO" id="GO:0005615">
    <property type="term" value="C:extracellular space"/>
    <property type="evidence" value="ECO:0007669"/>
    <property type="project" value="TreeGrafter"/>
</dbReference>
<dbReference type="Pfam" id="PF08742">
    <property type="entry name" value="C8"/>
    <property type="match status" value="5"/>
</dbReference>
<dbReference type="SMART" id="SM00231">
    <property type="entry name" value="FA58C"/>
    <property type="match status" value="2"/>
</dbReference>
<dbReference type="InterPro" id="IPR008979">
    <property type="entry name" value="Galactose-bd-like_sf"/>
</dbReference>
<feature type="domain" description="F5/8 type C" evidence="11">
    <location>
        <begin position="1964"/>
        <end position="2109"/>
    </location>
</feature>
<dbReference type="GO" id="GO:0031012">
    <property type="term" value="C:extracellular matrix"/>
    <property type="evidence" value="ECO:0007669"/>
    <property type="project" value="TreeGrafter"/>
</dbReference>
<dbReference type="PROSITE" id="PS50022">
    <property type="entry name" value="FA58C_3"/>
    <property type="match status" value="2"/>
</dbReference>
<dbReference type="FunFam" id="2.10.25.10:FF:000153">
    <property type="entry name" value="MUC5B isoform 1"/>
    <property type="match status" value="1"/>
</dbReference>
<dbReference type="SMART" id="SM00215">
    <property type="entry name" value="VWC_out"/>
    <property type="match status" value="2"/>
</dbReference>
<keyword evidence="6" id="KW-0325">Glycoprotein</keyword>
<evidence type="ECO:0000313" key="15">
    <source>
        <dbReference type="EMBL" id="KAK9502169.1"/>
    </source>
</evidence>
<feature type="disulfide bond" evidence="8">
    <location>
        <begin position="315"/>
        <end position="325"/>
    </location>
</feature>
<dbReference type="SMART" id="SM00192">
    <property type="entry name" value="LDLa"/>
    <property type="match status" value="1"/>
</dbReference>
<protein>
    <submittedName>
        <fullName evidence="15">Uncharacterized protein</fullName>
    </submittedName>
</protein>
<dbReference type="EMBL" id="JAPXFL010000009">
    <property type="protein sequence ID" value="KAK9502169.1"/>
    <property type="molecule type" value="Genomic_DNA"/>
</dbReference>
<dbReference type="PROSITE" id="PS50026">
    <property type="entry name" value="EGF_3"/>
    <property type="match status" value="2"/>
</dbReference>
<evidence type="ECO:0000259" key="10">
    <source>
        <dbReference type="PROSITE" id="PS01225"/>
    </source>
</evidence>
<dbReference type="InterPro" id="IPR036084">
    <property type="entry name" value="Ser_inhib-like_sf"/>
</dbReference>
<dbReference type="SMART" id="SM00832">
    <property type="entry name" value="C8"/>
    <property type="match status" value="4"/>
</dbReference>
<feature type="domain" description="VWFC" evidence="13">
    <location>
        <begin position="3249"/>
        <end position="3317"/>
    </location>
</feature>
<reference evidence="15 16" key="1">
    <citation type="submission" date="2022-12" db="EMBL/GenBank/DDBJ databases">
        <title>Chromosome-level genome assembly of true bugs.</title>
        <authorList>
            <person name="Ma L."/>
            <person name="Li H."/>
        </authorList>
    </citation>
    <scope>NUCLEOTIDE SEQUENCE [LARGE SCALE GENOMIC DNA]</scope>
    <source>
        <strain evidence="15">Lab_2022b</strain>
    </source>
</reference>
<dbReference type="SMART" id="SM00214">
    <property type="entry name" value="VWC"/>
    <property type="match status" value="4"/>
</dbReference>
<dbReference type="PROSITE" id="PS01225">
    <property type="entry name" value="CTCK_2"/>
    <property type="match status" value="1"/>
</dbReference>
<dbReference type="PANTHER" id="PTHR11339:SF386">
    <property type="entry name" value="HEMOLECTIN, ISOFORM A"/>
    <property type="match status" value="1"/>
</dbReference>
<feature type="signal peptide" evidence="9">
    <location>
        <begin position="1"/>
        <end position="21"/>
    </location>
</feature>
<dbReference type="InterPro" id="IPR000421">
    <property type="entry name" value="FA58C"/>
</dbReference>
<feature type="domain" description="EGF-like" evidence="12">
    <location>
        <begin position="216"/>
        <end position="247"/>
    </location>
</feature>
<evidence type="ECO:0000256" key="8">
    <source>
        <dbReference type="PROSITE-ProRule" id="PRU00076"/>
    </source>
</evidence>
<dbReference type="GO" id="GO:0007399">
    <property type="term" value="P:nervous system development"/>
    <property type="evidence" value="ECO:0007669"/>
    <property type="project" value="UniProtKB-ARBA"/>
</dbReference>
<dbReference type="PROSITE" id="PS51233">
    <property type="entry name" value="VWFD"/>
    <property type="match status" value="5"/>
</dbReference>
<evidence type="ECO:0000256" key="4">
    <source>
        <dbReference type="ARBA" id="ARBA00022737"/>
    </source>
</evidence>
<dbReference type="CDD" id="cd19941">
    <property type="entry name" value="TIL"/>
    <property type="match status" value="7"/>
</dbReference>
<evidence type="ECO:0000256" key="2">
    <source>
        <dbReference type="ARBA" id="ARBA00009456"/>
    </source>
</evidence>
<dbReference type="Pfam" id="PF23244">
    <property type="entry name" value="VWF"/>
    <property type="match status" value="2"/>
</dbReference>
<dbReference type="SUPFAM" id="SSF57567">
    <property type="entry name" value="Serine protease inhibitors"/>
    <property type="match status" value="5"/>
</dbReference>
<feature type="disulfide bond" evidence="8">
    <location>
        <begin position="333"/>
        <end position="342"/>
    </location>
</feature>
<name>A0AAW1CWW8_9HEMI</name>
<feature type="domain" description="F5/8 type C" evidence="11">
    <location>
        <begin position="2125"/>
        <end position="2278"/>
    </location>
</feature>
<feature type="domain" description="VWFD" evidence="14">
    <location>
        <begin position="1286"/>
        <end position="1458"/>
    </location>
</feature>
<feature type="domain" description="VWFD" evidence="14">
    <location>
        <begin position="2595"/>
        <end position="2768"/>
    </location>
</feature>
<feature type="disulfide bond" evidence="8">
    <location>
        <begin position="237"/>
        <end position="246"/>
    </location>
</feature>
<dbReference type="Pfam" id="PF01826">
    <property type="entry name" value="TIL"/>
    <property type="match status" value="3"/>
</dbReference>
<dbReference type="Pfam" id="PF00094">
    <property type="entry name" value="VWD"/>
    <property type="match status" value="5"/>
</dbReference>
<feature type="chain" id="PRO_5043643055" evidence="9">
    <location>
        <begin position="22"/>
        <end position="3770"/>
    </location>
</feature>
<dbReference type="PROSITE" id="PS01208">
    <property type="entry name" value="VWFC_1"/>
    <property type="match status" value="1"/>
</dbReference>
<dbReference type="InterPro" id="IPR050780">
    <property type="entry name" value="Mucin_vWF_Thrombospondin_sf"/>
</dbReference>
<dbReference type="Gene3D" id="2.60.120.260">
    <property type="entry name" value="Galactose-binding domain-like"/>
    <property type="match status" value="2"/>
</dbReference>
<feature type="disulfide bond" evidence="8">
    <location>
        <begin position="219"/>
        <end position="229"/>
    </location>
</feature>
<feature type="disulfide bond" evidence="7">
    <location>
        <begin position="3703"/>
        <end position="3755"/>
    </location>
</feature>
<dbReference type="InterPro" id="IPR002172">
    <property type="entry name" value="LDrepeatLR_classA_rpt"/>
</dbReference>
<comment type="caution">
    <text evidence="15">The sequence shown here is derived from an EMBL/GenBank/DDBJ whole genome shotgun (WGS) entry which is preliminary data.</text>
</comment>
<dbReference type="InterPro" id="IPR001007">
    <property type="entry name" value="VWF_dom"/>
</dbReference>
<feature type="domain" description="VWFD" evidence="14">
    <location>
        <begin position="450"/>
        <end position="621"/>
    </location>
</feature>
<dbReference type="SMART" id="SM00216">
    <property type="entry name" value="VWD"/>
    <property type="match status" value="5"/>
</dbReference>
<proteinExistence type="inferred from homology"/>
<accession>A0AAW1CWW8</accession>
<dbReference type="PANTHER" id="PTHR11339">
    <property type="entry name" value="EXTRACELLULAR MATRIX GLYCOPROTEIN RELATED"/>
    <property type="match status" value="1"/>
</dbReference>
<dbReference type="CDD" id="cd00057">
    <property type="entry name" value="FA58C"/>
    <property type="match status" value="2"/>
</dbReference>
<dbReference type="SMART" id="SM00181">
    <property type="entry name" value="EGF"/>
    <property type="match status" value="5"/>
</dbReference>
<dbReference type="InterPro" id="IPR001846">
    <property type="entry name" value="VWF_type-D"/>
</dbReference>
<comment type="similarity">
    <text evidence="2">Belongs to the thrombospondin family.</text>
</comment>
<keyword evidence="5 8" id="KW-1015">Disulfide bond</keyword>
<evidence type="ECO:0000259" key="11">
    <source>
        <dbReference type="PROSITE" id="PS50022"/>
    </source>
</evidence>
<organism evidence="15 16">
    <name type="scientific">Rhynocoris fuscipes</name>
    <dbReference type="NCBI Taxonomy" id="488301"/>
    <lineage>
        <taxon>Eukaryota</taxon>
        <taxon>Metazoa</taxon>
        <taxon>Ecdysozoa</taxon>
        <taxon>Arthropoda</taxon>
        <taxon>Hexapoda</taxon>
        <taxon>Insecta</taxon>
        <taxon>Pterygota</taxon>
        <taxon>Neoptera</taxon>
        <taxon>Paraneoptera</taxon>
        <taxon>Hemiptera</taxon>
        <taxon>Heteroptera</taxon>
        <taxon>Panheteroptera</taxon>
        <taxon>Cimicomorpha</taxon>
        <taxon>Reduviidae</taxon>
        <taxon>Harpactorinae</taxon>
        <taxon>Harpactorini</taxon>
        <taxon>Rhynocoris</taxon>
    </lineage>
</organism>
<evidence type="ECO:0000256" key="6">
    <source>
        <dbReference type="ARBA" id="ARBA00023180"/>
    </source>
</evidence>
<dbReference type="Pfam" id="PF00754">
    <property type="entry name" value="F5_F8_type_C"/>
    <property type="match status" value="2"/>
</dbReference>
<comment type="subcellular location">
    <subcellularLocation>
        <location evidence="1">Secreted</location>
        <location evidence="1">Extracellular space</location>
    </subcellularLocation>
</comment>
<evidence type="ECO:0000256" key="5">
    <source>
        <dbReference type="ARBA" id="ARBA00023157"/>
    </source>
</evidence>
<keyword evidence="9" id="KW-0732">Signal</keyword>
<dbReference type="InterPro" id="IPR000742">
    <property type="entry name" value="EGF"/>
</dbReference>
<feature type="domain" description="EGF-like" evidence="12">
    <location>
        <begin position="312"/>
        <end position="343"/>
    </location>
</feature>
<evidence type="ECO:0000256" key="9">
    <source>
        <dbReference type="SAM" id="SignalP"/>
    </source>
</evidence>
<sequence length="3770" mass="418265">MSFWTVSLIWISINTLGDTSAYHPGHTAGLHAIEEQPPAQDFSIFRNGAEGDENLGEEMLADYPYRSGYGGHRYSGGGGRSHSSYSSSSYSRRSGYVGGGGGSYSSSHSSGGYSSGGHSSYGSGGSYASALGGASRRNYGYHSGSASDIHDSFGSCTSKLKAPMNSVLECSSMSGCKATCMKDYQFPSGVTEIKIVCDRGEWKMEGSDDYTIPSCSPSCLPECQNGGVCYTPNVCHCPEDFYGPYCQFELKRCVDFPSTPMNSRKSCTAEFCTITCAVGHVLPDGSNTAEIHCKQGEWVPSNTNWLTVPDCEPSCDPPCLHGGKCMSFNKCQCAQEYRGPQCQYSTDSCNIRSLVFNGNISCTGDEEALSCSVKCPSGMNFEREPAAHYICLYETGIFEPFDVPKCVFNGENLLDYVFSNELHTNSHSVHHHSHIADIQNYNKILKMESTTCFSWQGVHYKTFDNKVLNFKSDCTYNLISDPDNRYQIHTPFYTRHCDPSLNSCNVINIFINGKNYQLTTDLQKHPIVIEGDSIIQVPSQLPDLRVEFGGPHSLIAHLFGEIILNWNFEDVVEIKLTNGRNKTIGLCGPINGMGNDIYGSRTSLQEFVDLARVDTISEMCEEKIVESNACVDAATETRAQKFCSRILEDSRFKLCLEMVDGKEFYEACKWDYCACELVGQKNHSCGCQSIEMFVKQCANHGVVLPWWRDENMCPLQCSAGRVYSTCGSELACAAAEEDVACQEGCFCPAGTYVHNDTCIPAEQCPCTLRGKYFSPGETVPSECNTCTCVAGSWSCTQLQCVARCEAVGDPHYITFDRKYYDFMGKCSYYLLKASNYSISAENVPCDGSISQTMGYSVFNSASMPSCTKSVTITLGDTEIKLKQGKEVIINGKDELLPVLLHQTYIREASSVFVQVELWDGVEVWWDGINRVYIDVPPTLKGKTKGLCGTFTGNQKDDFLTPEGDIEQDAVAFANKWKTEENCDNAVVDEKIDPCKRNINNRDNAKRLCGWIFSSLFLDCHFYVEPSTYYENCMYDMCSCNKKPSDCLCPMLAAYAKECSRQGVPINWRASVRECGMQCPRGQQYQTCGDSCIRSCQDLSREKKCSSHCLEGCYCPSGLIFDHRGVCIPISSCPCVLNGLEYPAGHKEVRRSPKGPQLCLCENARWKCAAATSDDLQKYPNNTAEELACSSSKNLIYTHCEPSHTVTCQNMHYSHTREQSEAICYGGCVCKKGYVLDSLSGSCVRPDECPCHHGGQSYADGDTIQNDCNTCTCTSGKWFCTEHSCPGICSTWGDSHFLTFDDHIFDFQGTCEFVMAKGATVPSDEDCFSVIIEMVSCGSSGVSCSKSVTLSVGTGAKKEYIVFSEGKSFTSKPKLERISERSSGLFMFAEVADLGLVLQWDKGTRVTLRAEPKWKNKVKGLCGNYNDNANDDFQTPSGGINEVSAQVFGDSWKIHDYCPESHLVTDTCKLYPNRKRWAIEKCSILKSHIFKSCHAEVSVDAYLERCIFDTCGCDEGGDCECLCTAISAYVQQCNAHGVFIKWRSQELCPMQCDQTCSEYSACVPTCPPETCDNLLEQNKIGSLCKQDICVEGCKYKECPEGQVYRNSSLKECVPRSECEIECLKIGNKTYYEGDFIEGDGCYSCYCSRHQKSCTGQPCPPTTLPTTRKPVTETIARKYTEPWKEEALNCVQGWSPWLNKHHPIVDKIDSDIEPLPLLIDYPAKPSGLQNETGRCPIEMITDIKCRTVDGQLSVKETGEDAECSTERGLFCQNGCHDYEISVHCQCGEVSTLPTTVQPTVSPTEAETTTIVHSTYHHIIPVRPSEHIEGCGAGEEWDDCAIHCDQLCSYYEYVLHKNGTCIFGQKCTPGCRPMDQQPCPSGHRWRDFESCVKEADCTCRSHTGLMIKPGVVVSESACESCQCLNNYYSCDSSLCQTTIATTVAPTTLQIQTEIFIIPSTVTPPERCPNDRFTSLLENIPDSAFTASSYLEPGLEPNNARIKSPGSWRPDDQDKEPYLQIDLGDVDIVYGITMTGNRDLNEHVKSFYVLYSLDNSTFSYVSFMGMPELFKGPSSSSDRETTVFQTPVEAKYIRISPVDTVGGASLKVELLGCNLTPEISTIAPTVITTIKPECTDHMSASMSDHQIAVSSSNQGAVTADQINVDKDLGWSPLISDTNQWLQFDFLGERILTGIIIRGSGSNSSEPVPPAWITSFIIKYSADHKEWSPLTNDHGETHIFDGNNNNMDKVTYYFKRPIKARYIRIIPTKWHQRISIRAEILGCYEPYPEVTPEPMSIGIPKPLFPTEECNICPGVEVTTDICHCDETEWWDGEYCTARSQCPCFVGFIKYAVGTVFDNEFCEKCVCGLNGLAQCESKQCPPCTEGLRAELTPNCNCVCKPCPEDTKLCPTSQVCVATSSWCDGITDCPDDEVNCGTSAPPTTPTTTVVTVTECPPVINCPEGFKMSLIKAEEKPKFGDTHWSPFGKKSKWSTYFKGVNRGSYSSRYKGGYVKNTNSKSFSKYPSSYGGNSYSKKIVEVPATSSPVCPEYECIPMKESIVNCTKPTCLPGYELIVKESELPIKKKCPQYTCAIKEVPLPDGRCNITGRSFTTFDGTDYKYDICDHILARDRIDNLWRVIQAKSCPYIGPCKRYLLVKFANHTLQFNTDLSVLYNNYTYTIPQVQKIGAQTLEFALKQVSNKFIIFTTIYGFSVIWDSQGNTKIIVPGKSQGKVDGLCGLFDNNIGNDKTKPDRELAKTTVEFGDSWKETGAICETVVCPTQIQKDAWKLCKDAIMEEPISQCGEQINLEKLLSQCVESVCSCMENSRNIDQCRCQAILDAVTECQAKMPSLDLSLWRIEQDCPVECPPGLVYKECFKRMCEPCCSELMVSDACPETDQCFPGCYCPDGYVRNGEICVKPTECRDCQCDGYGGSSRFVTYDRMDFKFKGNCTHVLSQTIEKTNGPKFTALITSAPCRDNKEETCLHMITLLYKDHSVQAINDNDLQVTVKIDGTVVTSRPFNNKWVKLVESQGKCVTITLTKIHVDLEFFNQGNGFNLRLPSHLYFDRTEGICGRCNLNGADDITMRNGTITEDIDAFGESWLVTDTPDIIGKEESCQVEKEIECLPPPAHQDPCLTILDEKIFGKCHAVVDPSSYVSNCHTAICNGASIGCREFEAYARDCQNEGICLEWRGSDLCPYKCPEGLEYRPCALGCTETCDNYEELRTNPESCSSPRGDTCVCPDNKVLKNGTCIAENKCVPCDEEGHYPGDKWQPDSCTECTCTKNNVNCHKIQCSDSGSICERGYKSVVVSGTEDDCCPQHMCVPEPTSGPICPELQQPDCGFGQIMKLEKTSSGCQEFICQCKPKSECPPVEDEMNMKRAPGMIASLDKSGCCPKVVVDCKPETCPAPPSCPEFHEPVKRDTEKCCPEYRCAIPENRCLYEFEYIEDDINGGERLRKPDERFKELKSVGDRWTDGPCRACECKEGSRSANCITKVCSTPPQSDDYVYVPQAVTNKCCPIYKRQWCKEGDNEYQVGSVWPSSVDNPCINMTCTLGPNGEVTKQESIESCKKDCKEGWQYKEPAKNSKQCCGECVPVGCVVDGVLHDKDSSWSSEDNCTTYLCIIASDEQMHVVATQEKCPFIDDCPAERVYQDNCCKKCNTSIAEQQSVCTIEEMPLNDTIGIVKLYHEEHGACINNNHILGFNECRGTCDSYTEYNPKTGSHESKCLCCKVKEVDTIAVALTCDDGFVIEKQVPVPVKCLCQTCGSENRLVGIKYS</sequence>
<comment type="caution">
    <text evidence="8">Lacks conserved residue(s) required for the propagation of feature annotation.</text>
</comment>